<feature type="coiled-coil region" evidence="1">
    <location>
        <begin position="512"/>
        <end position="539"/>
    </location>
</feature>
<dbReference type="SUPFAM" id="SSF48452">
    <property type="entry name" value="TPR-like"/>
    <property type="match status" value="1"/>
</dbReference>
<evidence type="ECO:0000256" key="3">
    <source>
        <dbReference type="SAM" id="Phobius"/>
    </source>
</evidence>
<feature type="compositionally biased region" description="Low complexity" evidence="2">
    <location>
        <begin position="266"/>
        <end position="317"/>
    </location>
</feature>
<sequence>MQGVSVGRRAASDLYSNGGLWRRYRIARARAAARAAAGTLLLLAAVTGLPVGLLLIQRPVLDGFDLAAVVAQPMSAALLAVLGVAGGWLLWLWLVTATVLDIARAVRRHGAPRLLPAPLHAAVASMAGILITATGPGTAHAAAPAAAVHAPAAAAGATTAAPPAAAGPDPTTWSHPTTTDAADAGHAAAPTLSNPQASYLVHRGDWLGAISDRYLGAFDRYPELQRLNPGLIPDRAGRHGPDHIEAGWRLVLPADAHDRGPRRHATGTTTSTDTDAAALTGSTTAAPTTSPPGAAATPTPPAGSHAAAAGASASPTPSSDPPGPADHRHGDGVTVPGGWITLPLAAALAGTAATVWLRRRHHYGTTPRTTTTSDHPDDPHLRSLPPIMNRIHRTVRQQRPELLNPPAPPQPTVAEYTAASADQRPPLPPVGPSGPHLAGVGDRIPAGGLGLVGAGAEPAVRALLVAALASGTPADPDAKGQIITPADTLTTLLGADTIHAREIPRLHITTNLSEALNRADELLLERRRLLEEYDAADLTELRAADPYHPPMPPVLLLAETPPTQLQARLSTTLHLGAPLRISAVLLGAWPPGDTLTVDTNGHTSGNDDDRLAVLDIPTTRQLLDVLREAHTGQPSPAPPPAPTASGIDLTTPAPATTDPDNPDSPPQAAPSAATTAPAPPEPRPHSASPDVPATAQHGADTRPTPNRAPIPAPAAPTTGTTPAAPKPRRAVRIRLLGEPTILDRDGRPVSGLRHHARELLVYLAVHRSGADLSDIMEAFWPTATVRRAGERLSTEVGDLRRRIRHAAADTTIQPVINTGGRYHLDPNHLDLDVWQLIDALRQASTTTEPGTRATLLRQAIDAHTGPLAQGHDYDWIEPPREQLRRHGIRARLNLAELITADDPRGAADLIHAAAALDPINEDLARHAMRAIARLGDAEAVRDVLQHLRAALDDIDEQPSPDTIALATQLQRDVATTSNGPDNEANTKAPTHEPR</sequence>
<dbReference type="InterPro" id="IPR005158">
    <property type="entry name" value="BTAD"/>
</dbReference>
<feature type="region of interest" description="Disordered" evidence="2">
    <location>
        <begin position="417"/>
        <end position="441"/>
    </location>
</feature>
<keyword evidence="3" id="KW-0472">Membrane</keyword>
<feature type="region of interest" description="Disordered" evidence="2">
    <location>
        <begin position="971"/>
        <end position="994"/>
    </location>
</feature>
<protein>
    <recommendedName>
        <fullName evidence="4">Bacterial transcriptional activator domain-containing protein</fullName>
    </recommendedName>
</protein>
<feature type="compositionally biased region" description="Low complexity" evidence="2">
    <location>
        <begin position="364"/>
        <end position="373"/>
    </location>
</feature>
<dbReference type="Gene3D" id="1.10.10.10">
    <property type="entry name" value="Winged helix-like DNA-binding domain superfamily/Winged helix DNA-binding domain"/>
    <property type="match status" value="1"/>
</dbReference>
<dbReference type="EMBL" id="BAABAT010000055">
    <property type="protein sequence ID" value="GAA4262811.1"/>
    <property type="molecule type" value="Genomic_DNA"/>
</dbReference>
<keyword evidence="6" id="KW-1185">Reference proteome</keyword>
<dbReference type="Proteomes" id="UP001500620">
    <property type="component" value="Unassembled WGS sequence"/>
</dbReference>
<reference evidence="6" key="1">
    <citation type="journal article" date="2019" name="Int. J. Syst. Evol. Microbiol.">
        <title>The Global Catalogue of Microorganisms (GCM) 10K type strain sequencing project: providing services to taxonomists for standard genome sequencing and annotation.</title>
        <authorList>
            <consortium name="The Broad Institute Genomics Platform"/>
            <consortium name="The Broad Institute Genome Sequencing Center for Infectious Disease"/>
            <person name="Wu L."/>
            <person name="Ma J."/>
        </authorList>
    </citation>
    <scope>NUCLEOTIDE SEQUENCE [LARGE SCALE GENOMIC DNA]</scope>
    <source>
        <strain evidence="6">JCM 17441</strain>
    </source>
</reference>
<feature type="domain" description="Bacterial transcriptional activator" evidence="4">
    <location>
        <begin position="831"/>
        <end position="970"/>
    </location>
</feature>
<feature type="transmembrane region" description="Helical" evidence="3">
    <location>
        <begin position="114"/>
        <end position="133"/>
    </location>
</feature>
<dbReference type="SMART" id="SM01043">
    <property type="entry name" value="BTAD"/>
    <property type="match status" value="1"/>
</dbReference>
<dbReference type="Gene3D" id="1.25.40.10">
    <property type="entry name" value="Tetratricopeptide repeat domain"/>
    <property type="match status" value="1"/>
</dbReference>
<dbReference type="InterPro" id="IPR036388">
    <property type="entry name" value="WH-like_DNA-bd_sf"/>
</dbReference>
<name>A0ABP8DSB1_9ACTN</name>
<dbReference type="Pfam" id="PF03704">
    <property type="entry name" value="BTAD"/>
    <property type="match status" value="1"/>
</dbReference>
<dbReference type="InterPro" id="IPR036779">
    <property type="entry name" value="LysM_dom_sf"/>
</dbReference>
<gene>
    <name evidence="5" type="ORF">GCM10022255_101680</name>
</gene>
<feature type="region of interest" description="Disordered" evidence="2">
    <location>
        <begin position="630"/>
        <end position="730"/>
    </location>
</feature>
<dbReference type="PANTHER" id="PTHR35807">
    <property type="entry name" value="TRANSCRIPTIONAL REGULATOR REDD-RELATED"/>
    <property type="match status" value="1"/>
</dbReference>
<keyword evidence="1" id="KW-0175">Coiled coil</keyword>
<dbReference type="InterPro" id="IPR051677">
    <property type="entry name" value="AfsR-DnrI-RedD_regulator"/>
</dbReference>
<dbReference type="Gene3D" id="3.10.350.10">
    <property type="entry name" value="LysM domain"/>
    <property type="match status" value="1"/>
</dbReference>
<feature type="transmembrane region" description="Helical" evidence="3">
    <location>
        <begin position="31"/>
        <end position="56"/>
    </location>
</feature>
<evidence type="ECO:0000256" key="2">
    <source>
        <dbReference type="SAM" id="MobiDB-lite"/>
    </source>
</evidence>
<proteinExistence type="predicted"/>
<dbReference type="InterPro" id="IPR011990">
    <property type="entry name" value="TPR-like_helical_dom_sf"/>
</dbReference>
<accession>A0ABP8DSB1</accession>
<feature type="region of interest" description="Disordered" evidence="2">
    <location>
        <begin position="364"/>
        <end position="385"/>
    </location>
</feature>
<evidence type="ECO:0000313" key="5">
    <source>
        <dbReference type="EMBL" id="GAA4262811.1"/>
    </source>
</evidence>
<organism evidence="5 6">
    <name type="scientific">Dactylosporangium darangshiense</name>
    <dbReference type="NCBI Taxonomy" id="579108"/>
    <lineage>
        <taxon>Bacteria</taxon>
        <taxon>Bacillati</taxon>
        <taxon>Actinomycetota</taxon>
        <taxon>Actinomycetes</taxon>
        <taxon>Micromonosporales</taxon>
        <taxon>Micromonosporaceae</taxon>
        <taxon>Dactylosporangium</taxon>
    </lineage>
</organism>
<evidence type="ECO:0000259" key="4">
    <source>
        <dbReference type="SMART" id="SM01043"/>
    </source>
</evidence>
<feature type="compositionally biased region" description="Low complexity" evidence="2">
    <location>
        <begin position="643"/>
        <end position="659"/>
    </location>
</feature>
<feature type="compositionally biased region" description="Polar residues" evidence="2">
    <location>
        <begin position="971"/>
        <end position="988"/>
    </location>
</feature>
<feature type="transmembrane region" description="Helical" evidence="3">
    <location>
        <begin position="76"/>
        <end position="102"/>
    </location>
</feature>
<feature type="region of interest" description="Disordered" evidence="2">
    <location>
        <begin position="159"/>
        <end position="190"/>
    </location>
</feature>
<feature type="region of interest" description="Disordered" evidence="2">
    <location>
        <begin position="255"/>
        <end position="334"/>
    </location>
</feature>
<keyword evidence="3" id="KW-0812">Transmembrane</keyword>
<evidence type="ECO:0000256" key="1">
    <source>
        <dbReference type="SAM" id="Coils"/>
    </source>
</evidence>
<evidence type="ECO:0000313" key="6">
    <source>
        <dbReference type="Proteomes" id="UP001500620"/>
    </source>
</evidence>
<comment type="caution">
    <text evidence="5">The sequence shown here is derived from an EMBL/GenBank/DDBJ whole genome shotgun (WGS) entry which is preliminary data.</text>
</comment>
<keyword evidence="3" id="KW-1133">Transmembrane helix</keyword>